<comment type="caution">
    <text evidence="1">The sequence shown here is derived from an EMBL/GenBank/DDBJ whole genome shotgun (WGS) entry which is preliminary data.</text>
</comment>
<dbReference type="RefSeq" id="WP_337317080.1">
    <property type="nucleotide sequence ID" value="NZ_JBBDGN010000001.1"/>
</dbReference>
<accession>A0ABU8LGX4</accession>
<proteinExistence type="predicted"/>
<sequence length="438" mass="46635">MGDDVDIRSGGAIAVDTETLRLVAARLDGIGCRLDEAAAQLSRAENLVFSTLSRAPLAFHMTAGMMSGMSGKLTDDAVICRGQVAATREMADVYELVDLRSRQEMLAIDDARASMRLQERIEALTAANPQLVKLADQVVADWEGRRFDGLSSQSWDLVLSSVLMGISIGGLANKAVTDLADRHAGIVPQGTALSGPKPPVVVAEVARSTPSGPPKSTVQTLKRLPTGSDAQVRVETYTFADGTRHHKVYIAGTQSLWAGSVEPWDMGSNWDGYARRNFASFEATRQALEMAGVRPDEPLDVVGYSQGGIVATYLAVGDEYNVGEITLIGSPTVPGLRDDQTLMQLAHTADPVAALAGGGWAGTTGSSDSIIVTREGDKGDLINFDSPLDPHMMEQYLTTAGQLDASSDPRAAAIQQRRAQLSEAVSVTSTDYKAKRPF</sequence>
<dbReference type="SUPFAM" id="SSF53474">
    <property type="entry name" value="alpha/beta-Hydrolases"/>
    <property type="match status" value="1"/>
</dbReference>
<name>A0ABU8LGX4_9MICO</name>
<dbReference type="Proteomes" id="UP001366085">
    <property type="component" value="Unassembled WGS sequence"/>
</dbReference>
<evidence type="ECO:0000313" key="2">
    <source>
        <dbReference type="Proteomes" id="UP001366085"/>
    </source>
</evidence>
<evidence type="ECO:0008006" key="3">
    <source>
        <dbReference type="Google" id="ProtNLM"/>
    </source>
</evidence>
<dbReference type="EMBL" id="JBBDGN010000001">
    <property type="protein sequence ID" value="MEJ1090577.1"/>
    <property type="molecule type" value="Genomic_DNA"/>
</dbReference>
<reference evidence="1 2" key="1">
    <citation type="submission" date="2024-02" db="EMBL/GenBank/DDBJ databases">
        <authorList>
            <person name="Saticioglu I.B."/>
        </authorList>
    </citation>
    <scope>NUCLEOTIDE SEQUENCE [LARGE SCALE GENOMIC DNA]</scope>
    <source>
        <strain evidence="1 2">Mu-43</strain>
    </source>
</reference>
<organism evidence="1 2">
    <name type="scientific">Microbacterium istanbulense</name>
    <dbReference type="NCBI Taxonomy" id="3122049"/>
    <lineage>
        <taxon>Bacteria</taxon>
        <taxon>Bacillati</taxon>
        <taxon>Actinomycetota</taxon>
        <taxon>Actinomycetes</taxon>
        <taxon>Micrococcales</taxon>
        <taxon>Microbacteriaceae</taxon>
        <taxon>Microbacterium</taxon>
    </lineage>
</organism>
<gene>
    <name evidence="1" type="ORF">WDU93_02635</name>
</gene>
<dbReference type="Gene3D" id="3.40.50.1820">
    <property type="entry name" value="alpha/beta hydrolase"/>
    <property type="match status" value="1"/>
</dbReference>
<protein>
    <recommendedName>
        <fullName evidence="3">Alpha/beta hydrolase</fullName>
    </recommendedName>
</protein>
<evidence type="ECO:0000313" key="1">
    <source>
        <dbReference type="EMBL" id="MEJ1090577.1"/>
    </source>
</evidence>
<dbReference type="InterPro" id="IPR029058">
    <property type="entry name" value="AB_hydrolase_fold"/>
</dbReference>
<keyword evidence="2" id="KW-1185">Reference proteome</keyword>